<dbReference type="InterPro" id="IPR051044">
    <property type="entry name" value="MAG_DAG_Lipase"/>
</dbReference>
<dbReference type="Gene3D" id="3.40.50.1820">
    <property type="entry name" value="alpha/beta hydrolase"/>
    <property type="match status" value="1"/>
</dbReference>
<sequence>MNHNFIKLIGEVKMHYIKFIESKDNTKLYMKVNDIQDAKANIIIAHGVAEHLDRYDEITAYLNEAGFSVIRYDQRGHGRSEGKRAFYSNSNEIVEDLDAIINYVKSNFEGKVYLIGHSMGGYTVTLYGTKHPNTVNGIITSGALTRYNNKLFGNPDRNISPDTYIENNLSEGVCSDLEVMEKYKLDDLNAKQISMGLVFSIMDGVRYLKDNAQQFTDNILILHGKEDGLVSYVDSLQLYQEIGSAHKSLHIYDRLEHEIFNESSYNRTIFNEVIEWLETELTYN</sequence>
<accession>A0A3G1RLK6</accession>
<dbReference type="EMBL" id="MH188468">
    <property type="protein sequence ID" value="AXB88897.1"/>
    <property type="molecule type" value="Genomic_DNA"/>
</dbReference>
<reference evidence="2" key="1">
    <citation type="journal article" date="2018" name="Front Microbiol 9">
        <title>Significant Enrichment and Diversity of the Staphylococcal Arginine Catabolic Mobile Element ACME in Staphylococcus epidermidis Isolates From Subgingival Peri-implantitis Sites and Periodontal Pockets.</title>
        <authorList>
            <person name="O'Connor A.M."/>
            <person name="McManus B.A."/>
            <person name="Kinnevey P.M."/>
            <person name="Brennan G.I."/>
            <person name="Fleming T.E."/>
            <person name="Cashin P.J."/>
            <person name="O'Sullivan M."/>
            <person name="Polyzois I."/>
            <person name="Coleman D.C."/>
        </authorList>
    </citation>
    <scope>NUCLEOTIDE SEQUENCE</scope>
    <source>
        <strain evidence="2">P14OR1</strain>
    </source>
</reference>
<dbReference type="AlphaFoldDB" id="A0A3G1RLK6"/>
<dbReference type="InterPro" id="IPR029058">
    <property type="entry name" value="AB_hydrolase_fold"/>
</dbReference>
<dbReference type="PRINTS" id="PR00111">
    <property type="entry name" value="ABHYDROLASE"/>
</dbReference>
<dbReference type="Pfam" id="PF12146">
    <property type="entry name" value="Hydrolase_4"/>
    <property type="match status" value="1"/>
</dbReference>
<dbReference type="InterPro" id="IPR022742">
    <property type="entry name" value="Hydrolase_4"/>
</dbReference>
<feature type="domain" description="Serine aminopeptidase S33" evidence="1">
    <location>
        <begin position="37"/>
        <end position="263"/>
    </location>
</feature>
<dbReference type="SUPFAM" id="SSF53474">
    <property type="entry name" value="alpha/beta-Hydrolases"/>
    <property type="match status" value="1"/>
</dbReference>
<proteinExistence type="predicted"/>
<dbReference type="PANTHER" id="PTHR11614">
    <property type="entry name" value="PHOSPHOLIPASE-RELATED"/>
    <property type="match status" value="1"/>
</dbReference>
<evidence type="ECO:0000313" key="2">
    <source>
        <dbReference type="EMBL" id="AXB88897.1"/>
    </source>
</evidence>
<name>A0A3G1RLK6_STAEP</name>
<evidence type="ECO:0000259" key="1">
    <source>
        <dbReference type="Pfam" id="PF12146"/>
    </source>
</evidence>
<protein>
    <submittedName>
        <fullName evidence="2">Lysophospholipase</fullName>
    </submittedName>
</protein>
<dbReference type="InterPro" id="IPR000073">
    <property type="entry name" value="AB_hydrolase_1"/>
</dbReference>
<organism evidence="2">
    <name type="scientific">Staphylococcus epidermidis</name>
    <dbReference type="NCBI Taxonomy" id="1282"/>
    <lineage>
        <taxon>Bacteria</taxon>
        <taxon>Bacillati</taxon>
        <taxon>Bacillota</taxon>
        <taxon>Bacilli</taxon>
        <taxon>Bacillales</taxon>
        <taxon>Staphylococcaceae</taxon>
        <taxon>Staphylococcus</taxon>
    </lineage>
</organism>